<name>A0A2T3B725_AMORE</name>
<accession>A0A2T3B725</accession>
<organism evidence="1 2">
    <name type="scientific">Amorphotheca resinae ATCC 22711</name>
    <dbReference type="NCBI Taxonomy" id="857342"/>
    <lineage>
        <taxon>Eukaryota</taxon>
        <taxon>Fungi</taxon>
        <taxon>Dikarya</taxon>
        <taxon>Ascomycota</taxon>
        <taxon>Pezizomycotina</taxon>
        <taxon>Leotiomycetes</taxon>
        <taxon>Helotiales</taxon>
        <taxon>Amorphothecaceae</taxon>
        <taxon>Amorphotheca</taxon>
    </lineage>
</organism>
<sequence length="102" mass="11877">MEADGMGDGREEGKTREYRLRYTRQVSMLLSWNVLRGDCVRGRLKLKFFVLNANPSHYSTSGNPSHSLTRYSIFTQKSQSQSQSHIPQDHIIFFRKKPPIFL</sequence>
<dbReference type="EMBL" id="KZ679009">
    <property type="protein sequence ID" value="PSS22542.1"/>
    <property type="molecule type" value="Genomic_DNA"/>
</dbReference>
<gene>
    <name evidence="1" type="ORF">M430DRAFT_226944</name>
</gene>
<proteinExistence type="predicted"/>
<dbReference type="Proteomes" id="UP000241818">
    <property type="component" value="Unassembled WGS sequence"/>
</dbReference>
<dbReference type="AlphaFoldDB" id="A0A2T3B725"/>
<dbReference type="InParanoid" id="A0A2T3B725"/>
<reference evidence="1 2" key="1">
    <citation type="journal article" date="2018" name="New Phytol.">
        <title>Comparative genomics and transcriptomics depict ericoid mycorrhizal fungi as versatile saprotrophs and plant mutualists.</title>
        <authorList>
            <person name="Martino E."/>
            <person name="Morin E."/>
            <person name="Grelet G.A."/>
            <person name="Kuo A."/>
            <person name="Kohler A."/>
            <person name="Daghino S."/>
            <person name="Barry K.W."/>
            <person name="Cichocki N."/>
            <person name="Clum A."/>
            <person name="Dockter R.B."/>
            <person name="Hainaut M."/>
            <person name="Kuo R.C."/>
            <person name="LaButti K."/>
            <person name="Lindahl B.D."/>
            <person name="Lindquist E.A."/>
            <person name="Lipzen A."/>
            <person name="Khouja H.R."/>
            <person name="Magnuson J."/>
            <person name="Murat C."/>
            <person name="Ohm R.A."/>
            <person name="Singer S.W."/>
            <person name="Spatafora J.W."/>
            <person name="Wang M."/>
            <person name="Veneault-Fourrey C."/>
            <person name="Henrissat B."/>
            <person name="Grigoriev I.V."/>
            <person name="Martin F.M."/>
            <person name="Perotto S."/>
        </authorList>
    </citation>
    <scope>NUCLEOTIDE SEQUENCE [LARGE SCALE GENOMIC DNA]</scope>
    <source>
        <strain evidence="1 2">ATCC 22711</strain>
    </source>
</reference>
<dbReference type="RefSeq" id="XP_024722697.1">
    <property type="nucleotide sequence ID" value="XM_024864746.1"/>
</dbReference>
<evidence type="ECO:0000313" key="1">
    <source>
        <dbReference type="EMBL" id="PSS22542.1"/>
    </source>
</evidence>
<protein>
    <submittedName>
        <fullName evidence="1">Uncharacterized protein</fullName>
    </submittedName>
</protein>
<dbReference type="GeneID" id="36572827"/>
<keyword evidence="2" id="KW-1185">Reference proteome</keyword>
<evidence type="ECO:0000313" key="2">
    <source>
        <dbReference type="Proteomes" id="UP000241818"/>
    </source>
</evidence>